<dbReference type="CDD" id="cd00037">
    <property type="entry name" value="CLECT"/>
    <property type="match status" value="1"/>
</dbReference>
<evidence type="ECO:0000313" key="5">
    <source>
        <dbReference type="Proteomes" id="UP001159427"/>
    </source>
</evidence>
<organism evidence="4 5">
    <name type="scientific">Porites evermanni</name>
    <dbReference type="NCBI Taxonomy" id="104178"/>
    <lineage>
        <taxon>Eukaryota</taxon>
        <taxon>Metazoa</taxon>
        <taxon>Cnidaria</taxon>
        <taxon>Anthozoa</taxon>
        <taxon>Hexacorallia</taxon>
        <taxon>Scleractinia</taxon>
        <taxon>Fungiina</taxon>
        <taxon>Poritidae</taxon>
        <taxon>Porites</taxon>
    </lineage>
</organism>
<evidence type="ECO:0000259" key="2">
    <source>
        <dbReference type="PROSITE" id="PS50041"/>
    </source>
</evidence>
<sequence length="515" mass="58318">MGTYQNQYGGRFRFSRIESNMPFYACICPYAYAYALVKTRLKNLTIIPSLDQSKPVGYKFHGHLYVSIFRKMTWICLFFVPLITACRMSRFTKEENVALENHLIKIVTADRPIKCREDCLDTPSCFSVNVHAQRLSSGWVTCDLNNSSKTADPQDLVPKKGYQYLPMAKVLHCTVDQCIYKDALPDSWFIYGSHKLKIFPEKRTWERARTYCQSIGGDLASISSEDKNEFITHLLGRYITNMTEEDHPRTLARWHLDGTDLDVTLENEATFREEGGFQSLYLNGSGHATVPAVDFGRSSFTIACWVKIQSPASATLPVFSDWTNPLKFQIVAYDAGGNLFFGCVNNFGNFLPWFIGGSAPIDKWFHMAAYWDRNANEAGFFRDGQLVSYQGLVNGSYLRGNDHAVYDIGLKRDDGKTFKGHLRDLMIIGEALTAEDLNSILTGPVRKSHGGAWIGLNDTFQVWSDGSHVVYTKWATGQPDNQNDFPKCTEMAVDGGNWDDTICTMKRPFICQKEN</sequence>
<dbReference type="SMART" id="SM00034">
    <property type="entry name" value="CLECT"/>
    <property type="match status" value="1"/>
</dbReference>
<keyword evidence="1" id="KW-0472">Membrane</keyword>
<dbReference type="Pfam" id="PF13385">
    <property type="entry name" value="Laminin_G_3"/>
    <property type="match status" value="1"/>
</dbReference>
<name>A0ABN8LK61_9CNID</name>
<evidence type="ECO:0000256" key="1">
    <source>
        <dbReference type="SAM" id="Phobius"/>
    </source>
</evidence>
<evidence type="ECO:0000259" key="3">
    <source>
        <dbReference type="PROSITE" id="PS50948"/>
    </source>
</evidence>
<dbReference type="InterPro" id="IPR050111">
    <property type="entry name" value="C-type_lectin/snaclec_domain"/>
</dbReference>
<dbReference type="PROSITE" id="PS50041">
    <property type="entry name" value="C_TYPE_LECTIN_2"/>
    <property type="match status" value="1"/>
</dbReference>
<dbReference type="Proteomes" id="UP001159427">
    <property type="component" value="Unassembled WGS sequence"/>
</dbReference>
<evidence type="ECO:0000313" key="4">
    <source>
        <dbReference type="EMBL" id="CAH3015928.1"/>
    </source>
</evidence>
<dbReference type="PANTHER" id="PTHR22803">
    <property type="entry name" value="MANNOSE, PHOSPHOLIPASE, LECTIN RECEPTOR RELATED"/>
    <property type="match status" value="1"/>
</dbReference>
<feature type="domain" description="C-type lectin" evidence="2">
    <location>
        <begin position="431"/>
        <end position="512"/>
    </location>
</feature>
<dbReference type="Pfam" id="PF00059">
    <property type="entry name" value="Lectin_C"/>
    <property type="match status" value="2"/>
</dbReference>
<keyword evidence="5" id="KW-1185">Reference proteome</keyword>
<reference evidence="4 5" key="1">
    <citation type="submission" date="2022-05" db="EMBL/GenBank/DDBJ databases">
        <authorList>
            <consortium name="Genoscope - CEA"/>
            <person name="William W."/>
        </authorList>
    </citation>
    <scope>NUCLEOTIDE SEQUENCE [LARGE SCALE GENOMIC DNA]</scope>
</reference>
<dbReference type="InterPro" id="IPR016186">
    <property type="entry name" value="C-type_lectin-like/link_sf"/>
</dbReference>
<keyword evidence="1" id="KW-1133">Transmembrane helix</keyword>
<dbReference type="EMBL" id="CALNXI010000031">
    <property type="protein sequence ID" value="CAH3015928.1"/>
    <property type="molecule type" value="Genomic_DNA"/>
</dbReference>
<gene>
    <name evidence="4" type="ORF">PEVE_00023342</name>
</gene>
<dbReference type="InterPro" id="IPR001304">
    <property type="entry name" value="C-type_lectin-like"/>
</dbReference>
<dbReference type="InterPro" id="IPR013320">
    <property type="entry name" value="ConA-like_dom_sf"/>
</dbReference>
<dbReference type="PROSITE" id="PS50948">
    <property type="entry name" value="PAN"/>
    <property type="match status" value="1"/>
</dbReference>
<dbReference type="InterPro" id="IPR016187">
    <property type="entry name" value="CTDL_fold"/>
</dbReference>
<protein>
    <submittedName>
        <fullName evidence="4">Uncharacterized protein</fullName>
    </submittedName>
</protein>
<dbReference type="InterPro" id="IPR003609">
    <property type="entry name" value="Pan_app"/>
</dbReference>
<dbReference type="SUPFAM" id="SSF56436">
    <property type="entry name" value="C-type lectin-like"/>
    <property type="match status" value="1"/>
</dbReference>
<accession>A0ABN8LK61</accession>
<comment type="caution">
    <text evidence="4">The sequence shown here is derived from an EMBL/GenBank/DDBJ whole genome shotgun (WGS) entry which is preliminary data.</text>
</comment>
<feature type="transmembrane region" description="Helical" evidence="1">
    <location>
        <begin position="21"/>
        <end position="37"/>
    </location>
</feature>
<keyword evidence="1" id="KW-0812">Transmembrane</keyword>
<dbReference type="SUPFAM" id="SSF49899">
    <property type="entry name" value="Concanavalin A-like lectins/glucanases"/>
    <property type="match status" value="1"/>
</dbReference>
<proteinExistence type="predicted"/>
<feature type="domain" description="Apple" evidence="3">
    <location>
        <begin position="86"/>
        <end position="169"/>
    </location>
</feature>
<dbReference type="Gene3D" id="3.10.100.10">
    <property type="entry name" value="Mannose-Binding Protein A, subunit A"/>
    <property type="match status" value="2"/>
</dbReference>